<name>A0ABV7DMT8_9HYPH</name>
<organism evidence="2 3">
    <name type="scientific">Shinella pollutisoli</name>
    <dbReference type="NCBI Taxonomy" id="2250594"/>
    <lineage>
        <taxon>Bacteria</taxon>
        <taxon>Pseudomonadati</taxon>
        <taxon>Pseudomonadota</taxon>
        <taxon>Alphaproteobacteria</taxon>
        <taxon>Hyphomicrobiales</taxon>
        <taxon>Rhizobiaceae</taxon>
        <taxon>Shinella</taxon>
    </lineage>
</organism>
<accession>A0ABV7DMT8</accession>
<gene>
    <name evidence="2" type="ORF">ACFOHH_21995</name>
</gene>
<sequence>MKIDSGMHMAYMPGRQAARQDNSISAGGEADALPRRGAPTVGPSMPMPAGLANALWLAAARRDEEAKAASDGLAAEFMELSRMTAAERLRKEMLDALGLTEESLASLPPDERAAIEADIRRAVKEQLGIDETAEATQQAAEAAEA</sequence>
<comment type="caution">
    <text evidence="2">The sequence shown here is derived from an EMBL/GenBank/DDBJ whole genome shotgun (WGS) entry which is preliminary data.</text>
</comment>
<evidence type="ECO:0000313" key="3">
    <source>
        <dbReference type="Proteomes" id="UP001595377"/>
    </source>
</evidence>
<evidence type="ECO:0000313" key="2">
    <source>
        <dbReference type="EMBL" id="MFC3075799.1"/>
    </source>
</evidence>
<evidence type="ECO:0000256" key="1">
    <source>
        <dbReference type="SAM" id="MobiDB-lite"/>
    </source>
</evidence>
<feature type="region of interest" description="Disordered" evidence="1">
    <location>
        <begin position="12"/>
        <end position="46"/>
    </location>
</feature>
<dbReference type="EMBL" id="JBHRSP010000042">
    <property type="protein sequence ID" value="MFC3075799.1"/>
    <property type="molecule type" value="Genomic_DNA"/>
</dbReference>
<keyword evidence="3" id="KW-1185">Reference proteome</keyword>
<dbReference type="Proteomes" id="UP001595377">
    <property type="component" value="Unassembled WGS sequence"/>
</dbReference>
<dbReference type="RefSeq" id="WP_257315079.1">
    <property type="nucleotide sequence ID" value="NZ_JANFDG010000009.1"/>
</dbReference>
<protein>
    <submittedName>
        <fullName evidence="2">Uncharacterized protein</fullName>
    </submittedName>
</protein>
<reference evidence="3" key="1">
    <citation type="journal article" date="2019" name="Int. J. Syst. Evol. Microbiol.">
        <title>The Global Catalogue of Microorganisms (GCM) 10K type strain sequencing project: providing services to taxonomists for standard genome sequencing and annotation.</title>
        <authorList>
            <consortium name="The Broad Institute Genomics Platform"/>
            <consortium name="The Broad Institute Genome Sequencing Center for Infectious Disease"/>
            <person name="Wu L."/>
            <person name="Ma J."/>
        </authorList>
    </citation>
    <scope>NUCLEOTIDE SEQUENCE [LARGE SCALE GENOMIC DNA]</scope>
    <source>
        <strain evidence="3">KCTC 52677</strain>
    </source>
</reference>
<proteinExistence type="predicted"/>